<dbReference type="AlphaFoldDB" id="X1VU13"/>
<dbReference type="EMBL" id="BARW01037449">
    <property type="protein sequence ID" value="GAJ24592.1"/>
    <property type="molecule type" value="Genomic_DNA"/>
</dbReference>
<protein>
    <submittedName>
        <fullName evidence="1">Uncharacterized protein</fullName>
    </submittedName>
</protein>
<sequence length="108" mass="12231">MVVQADEGLGNLIDRDASEVWWITCSPGAMNAISEIQIFDGFDLNGKLVWELHPGYARNYNFIPPIHCEQGVFVLTDAAIQCYTIAWRPKKWDRPTTKPLDVIKPPES</sequence>
<proteinExistence type="predicted"/>
<gene>
    <name evidence="1" type="ORF">S12H4_57815</name>
</gene>
<reference evidence="1" key="1">
    <citation type="journal article" date="2014" name="Front. Microbiol.">
        <title>High frequency of phylogenetically diverse reductive dehalogenase-homologous genes in deep subseafloor sedimentary metagenomes.</title>
        <authorList>
            <person name="Kawai M."/>
            <person name="Futagami T."/>
            <person name="Toyoda A."/>
            <person name="Takaki Y."/>
            <person name="Nishi S."/>
            <person name="Hori S."/>
            <person name="Arai W."/>
            <person name="Tsubouchi T."/>
            <person name="Morono Y."/>
            <person name="Uchiyama I."/>
            <person name="Ito T."/>
            <person name="Fujiyama A."/>
            <person name="Inagaki F."/>
            <person name="Takami H."/>
        </authorList>
    </citation>
    <scope>NUCLEOTIDE SEQUENCE</scope>
    <source>
        <strain evidence="1">Expedition CK06-06</strain>
    </source>
</reference>
<name>X1VU13_9ZZZZ</name>
<comment type="caution">
    <text evidence="1">The sequence shown here is derived from an EMBL/GenBank/DDBJ whole genome shotgun (WGS) entry which is preliminary data.</text>
</comment>
<accession>X1VU13</accession>
<organism evidence="1">
    <name type="scientific">marine sediment metagenome</name>
    <dbReference type="NCBI Taxonomy" id="412755"/>
    <lineage>
        <taxon>unclassified sequences</taxon>
        <taxon>metagenomes</taxon>
        <taxon>ecological metagenomes</taxon>
    </lineage>
</organism>
<evidence type="ECO:0000313" key="1">
    <source>
        <dbReference type="EMBL" id="GAJ24592.1"/>
    </source>
</evidence>